<dbReference type="SUPFAM" id="SSF56784">
    <property type="entry name" value="HAD-like"/>
    <property type="match status" value="1"/>
</dbReference>
<dbReference type="NCBIfam" id="TIGR00099">
    <property type="entry name" value="Cof-subfamily"/>
    <property type="match status" value="1"/>
</dbReference>
<feature type="compositionally biased region" description="Polar residues" evidence="1">
    <location>
        <begin position="286"/>
        <end position="301"/>
    </location>
</feature>
<dbReference type="PANTHER" id="PTHR10000:SF8">
    <property type="entry name" value="HAD SUPERFAMILY HYDROLASE-LIKE, TYPE 3"/>
    <property type="match status" value="1"/>
</dbReference>
<sequence length="301" mass="31982">MTIDLDAVHDTLAPMAKTIRLVVSDIDGTLVGPDKQLSPATISAAQALQRAGIALCLVSSRSAPGVAPFVSALHLQTPYAALNGGMVLSAKGDILSSLTLSASACSAACDMLDVHHVDAWLFRGHDWLVRDPAAPYVGREQRAVKLTPKVVPDFKPYYDGVGKIMGSSSDYPLLERLEIEIGAMLKGEASVHRSSNYYLDITHRDANKGYAARALAKQLGIDMSEVACIGDMSNDVPMLKIAGLGIAMGNASEEIRAQAHVSTGRNDADGWAQAMQEYVLPRAPSPNASSRGETQNEEPSL</sequence>
<dbReference type="InterPro" id="IPR023214">
    <property type="entry name" value="HAD_sf"/>
</dbReference>
<dbReference type="Gene3D" id="3.30.1240.10">
    <property type="match status" value="1"/>
</dbReference>
<proteinExistence type="predicted"/>
<evidence type="ECO:0000313" key="3">
    <source>
        <dbReference type="Proteomes" id="UP000179145"/>
    </source>
</evidence>
<dbReference type="eggNOG" id="COG0561">
    <property type="taxonomic scope" value="Bacteria"/>
</dbReference>
<accession>A0A1D8URL1</accession>
<organism evidence="2 3">
    <name type="scientific">Kozakia baliensis</name>
    <dbReference type="NCBI Taxonomy" id="153496"/>
    <lineage>
        <taxon>Bacteria</taxon>
        <taxon>Pseudomonadati</taxon>
        <taxon>Pseudomonadota</taxon>
        <taxon>Alphaproteobacteria</taxon>
        <taxon>Acetobacterales</taxon>
        <taxon>Acetobacteraceae</taxon>
        <taxon>Kozakia</taxon>
    </lineage>
</organism>
<dbReference type="GO" id="GO:0000287">
    <property type="term" value="F:magnesium ion binding"/>
    <property type="evidence" value="ECO:0007669"/>
    <property type="project" value="TreeGrafter"/>
</dbReference>
<feature type="region of interest" description="Disordered" evidence="1">
    <location>
        <begin position="281"/>
        <end position="301"/>
    </location>
</feature>
<keyword evidence="3" id="KW-1185">Reference proteome</keyword>
<dbReference type="SFLD" id="SFLDG01140">
    <property type="entry name" value="C2.B:_Phosphomannomutase_and_P"/>
    <property type="match status" value="1"/>
</dbReference>
<dbReference type="EMBL" id="CP014674">
    <property type="protein sequence ID" value="AOX16283.1"/>
    <property type="molecule type" value="Genomic_DNA"/>
</dbReference>
<dbReference type="Gene3D" id="3.40.50.1000">
    <property type="entry name" value="HAD superfamily/HAD-like"/>
    <property type="match status" value="1"/>
</dbReference>
<keyword evidence="2" id="KW-0378">Hydrolase</keyword>
<dbReference type="AlphaFoldDB" id="A0A1D8URL1"/>
<dbReference type="CDD" id="cd07516">
    <property type="entry name" value="HAD_Pase"/>
    <property type="match status" value="1"/>
</dbReference>
<dbReference type="Pfam" id="PF08282">
    <property type="entry name" value="Hydrolase_3"/>
    <property type="match status" value="1"/>
</dbReference>
<dbReference type="STRING" id="153496.A0U89_03150"/>
<dbReference type="KEGG" id="kba:A0U89_03150"/>
<protein>
    <submittedName>
        <fullName evidence="2">Hydrolase</fullName>
    </submittedName>
</protein>
<dbReference type="GO" id="GO:0005829">
    <property type="term" value="C:cytosol"/>
    <property type="evidence" value="ECO:0007669"/>
    <property type="project" value="TreeGrafter"/>
</dbReference>
<dbReference type="GO" id="GO:0016791">
    <property type="term" value="F:phosphatase activity"/>
    <property type="evidence" value="ECO:0007669"/>
    <property type="project" value="TreeGrafter"/>
</dbReference>
<dbReference type="OrthoDB" id="7847955at2"/>
<gene>
    <name evidence="2" type="ORF">A0U89_03150</name>
</gene>
<evidence type="ECO:0000313" key="2">
    <source>
        <dbReference type="EMBL" id="AOX16283.1"/>
    </source>
</evidence>
<dbReference type="InterPro" id="IPR000150">
    <property type="entry name" value="Cof"/>
</dbReference>
<dbReference type="SFLD" id="SFLDS00003">
    <property type="entry name" value="Haloacid_Dehalogenase"/>
    <property type="match status" value="1"/>
</dbReference>
<dbReference type="RefSeq" id="WP_070402075.1">
    <property type="nucleotide sequence ID" value="NZ_BJVW01000002.1"/>
</dbReference>
<dbReference type="InterPro" id="IPR006379">
    <property type="entry name" value="HAD-SF_hydro_IIB"/>
</dbReference>
<dbReference type="Proteomes" id="UP000179145">
    <property type="component" value="Chromosome"/>
</dbReference>
<name>A0A1D8URL1_9PROT</name>
<dbReference type="NCBIfam" id="TIGR01484">
    <property type="entry name" value="HAD-SF-IIB"/>
    <property type="match status" value="1"/>
</dbReference>
<reference evidence="2 3" key="1">
    <citation type="journal article" date="2016" name="Microb. Cell Fact.">
        <title>Dissection of exopolysaccharide biosynthesis in Kozakia baliensis.</title>
        <authorList>
            <person name="Brandt J.U."/>
            <person name="Jakob F."/>
            <person name="Behr J."/>
            <person name="Geissler A.J."/>
            <person name="Vogel R.F."/>
        </authorList>
    </citation>
    <scope>NUCLEOTIDE SEQUENCE [LARGE SCALE GENOMIC DNA]</scope>
    <source>
        <strain evidence="2 3">DSM 14400</strain>
    </source>
</reference>
<evidence type="ECO:0000256" key="1">
    <source>
        <dbReference type="SAM" id="MobiDB-lite"/>
    </source>
</evidence>
<dbReference type="InterPro" id="IPR036412">
    <property type="entry name" value="HAD-like_sf"/>
</dbReference>
<dbReference type="PANTHER" id="PTHR10000">
    <property type="entry name" value="PHOSPHOSERINE PHOSPHATASE"/>
    <property type="match status" value="1"/>
</dbReference>